<gene>
    <name evidence="2" type="ORF">FSB_LOCUS10390</name>
</gene>
<accession>A0A2N9F5V9</accession>
<keyword evidence="1" id="KW-0732">Signal</keyword>
<feature type="chain" id="PRO_5014796131" evidence="1">
    <location>
        <begin position="19"/>
        <end position="78"/>
    </location>
</feature>
<organism evidence="2">
    <name type="scientific">Fagus sylvatica</name>
    <name type="common">Beechnut</name>
    <dbReference type="NCBI Taxonomy" id="28930"/>
    <lineage>
        <taxon>Eukaryota</taxon>
        <taxon>Viridiplantae</taxon>
        <taxon>Streptophyta</taxon>
        <taxon>Embryophyta</taxon>
        <taxon>Tracheophyta</taxon>
        <taxon>Spermatophyta</taxon>
        <taxon>Magnoliopsida</taxon>
        <taxon>eudicotyledons</taxon>
        <taxon>Gunneridae</taxon>
        <taxon>Pentapetalae</taxon>
        <taxon>rosids</taxon>
        <taxon>fabids</taxon>
        <taxon>Fagales</taxon>
        <taxon>Fagaceae</taxon>
        <taxon>Fagus</taxon>
    </lineage>
</organism>
<dbReference type="EMBL" id="OIVN01000583">
    <property type="protein sequence ID" value="SPC82508.1"/>
    <property type="molecule type" value="Genomic_DNA"/>
</dbReference>
<proteinExistence type="predicted"/>
<evidence type="ECO:0000313" key="2">
    <source>
        <dbReference type="EMBL" id="SPC82508.1"/>
    </source>
</evidence>
<protein>
    <submittedName>
        <fullName evidence="2">Uncharacterized protein</fullName>
    </submittedName>
</protein>
<name>A0A2N9F5V9_FAGSY</name>
<feature type="signal peptide" evidence="1">
    <location>
        <begin position="1"/>
        <end position="18"/>
    </location>
</feature>
<evidence type="ECO:0000256" key="1">
    <source>
        <dbReference type="SAM" id="SignalP"/>
    </source>
</evidence>
<sequence length="78" mass="8567">MGLCRATVIGAMGSLGLARLARLAGHGLGERETEQRERTEQRSVEGTGVAGWLGGGWTVRKCREQRAESEEVRAERRE</sequence>
<reference evidence="2" key="1">
    <citation type="submission" date="2018-02" db="EMBL/GenBank/DDBJ databases">
        <authorList>
            <person name="Cohen D.B."/>
            <person name="Kent A.D."/>
        </authorList>
    </citation>
    <scope>NUCLEOTIDE SEQUENCE</scope>
</reference>
<dbReference type="AlphaFoldDB" id="A0A2N9F5V9"/>